<proteinExistence type="predicted"/>
<organism evidence="1 2">
    <name type="scientific">Nocardia colli</name>
    <dbReference type="NCBI Taxonomy" id="2545717"/>
    <lineage>
        <taxon>Bacteria</taxon>
        <taxon>Bacillati</taxon>
        <taxon>Actinomycetota</taxon>
        <taxon>Actinomycetes</taxon>
        <taxon>Mycobacteriales</taxon>
        <taxon>Nocardiaceae</taxon>
        <taxon>Nocardia</taxon>
    </lineage>
</organism>
<reference evidence="1 2" key="1">
    <citation type="submission" date="2019-09" db="EMBL/GenBank/DDBJ databases">
        <authorList>
            <person name="Wang X."/>
        </authorList>
    </citation>
    <scope>NUCLEOTIDE SEQUENCE [LARGE SCALE GENOMIC DNA]</scope>
    <source>
        <strain evidence="1 2">CICC 11023</strain>
    </source>
</reference>
<sequence>MLHIDPVDPKTKARVFLRGTELVGDRITRDDIDVTVYRGERDDRPVVHIDTFDHTGPIRINLNDGPAVYHGDPATGERFTDYTEF</sequence>
<evidence type="ECO:0000313" key="1">
    <source>
        <dbReference type="EMBL" id="KAA8887714.1"/>
    </source>
</evidence>
<dbReference type="EMBL" id="VXLC01000006">
    <property type="protein sequence ID" value="KAA8887714.1"/>
    <property type="molecule type" value="Genomic_DNA"/>
</dbReference>
<dbReference type="AlphaFoldDB" id="A0A5N0EHH5"/>
<accession>A0A5N0EHH5</accession>
<comment type="caution">
    <text evidence="1">The sequence shown here is derived from an EMBL/GenBank/DDBJ whole genome shotgun (WGS) entry which is preliminary data.</text>
</comment>
<protein>
    <submittedName>
        <fullName evidence="1">Uncharacterized protein</fullName>
    </submittedName>
</protein>
<gene>
    <name evidence="1" type="ORF">F3087_18880</name>
</gene>
<evidence type="ECO:0000313" key="2">
    <source>
        <dbReference type="Proteomes" id="UP000323876"/>
    </source>
</evidence>
<keyword evidence="2" id="KW-1185">Reference proteome</keyword>
<dbReference type="RefSeq" id="WP_150403284.1">
    <property type="nucleotide sequence ID" value="NZ_VXLC01000006.1"/>
</dbReference>
<name>A0A5N0EHH5_9NOCA</name>
<dbReference type="Proteomes" id="UP000323876">
    <property type="component" value="Unassembled WGS sequence"/>
</dbReference>
<dbReference type="OrthoDB" id="3208058at2"/>